<protein>
    <submittedName>
        <fullName evidence="1">Glycosyltransferase family 2 protein</fullName>
    </submittedName>
</protein>
<keyword evidence="2" id="KW-1185">Reference proteome</keyword>
<accession>A0A8K0Y2L2</accession>
<organism evidence="1 2">
    <name type="scientific">Szabonella alba</name>
    <dbReference type="NCBI Taxonomy" id="2804194"/>
    <lineage>
        <taxon>Bacteria</taxon>
        <taxon>Pseudomonadati</taxon>
        <taxon>Pseudomonadota</taxon>
        <taxon>Alphaproteobacteria</taxon>
        <taxon>Rhodobacterales</taxon>
        <taxon>Paracoccaceae</taxon>
        <taxon>Szabonella</taxon>
    </lineage>
</organism>
<comment type="caution">
    <text evidence="1">The sequence shown here is derived from an EMBL/GenBank/DDBJ whole genome shotgun (WGS) entry which is preliminary data.</text>
</comment>
<dbReference type="CDD" id="cd00761">
    <property type="entry name" value="Glyco_tranf_GTA_type"/>
    <property type="match status" value="1"/>
</dbReference>
<dbReference type="Pfam" id="PF13704">
    <property type="entry name" value="Glyco_tranf_2_4"/>
    <property type="match status" value="1"/>
</dbReference>
<dbReference type="SUPFAM" id="SSF53448">
    <property type="entry name" value="Nucleotide-diphospho-sugar transferases"/>
    <property type="match status" value="1"/>
</dbReference>
<dbReference type="AlphaFoldDB" id="A0A8K0Y2L2"/>
<sequence length="346" mass="38028">MAMADRITAGIARRMAGLRDRAALWHHSRVIHGPARVTLGDTDCAVVTLMKDAEWHIGPFITHHLSRGARHLVVIDNGSRDATAAIAAGFPQVTVVQNPMPAKRHESLLRAGIARQVLRGGWVLFADADEMFEAPLLDGAPDALPRLTAYLARHGYTALVAQMLDLLTDRPYRDTKALDYPASVAAFDRWAMGELTALLYHAGAANPLDWFLRDNLCDDPGVRLLIGGARRSLFGEECHLYKHSLLRNRPGIDLMRHPHCAGRVRVADVTGLLRHYKLAGDWQARDRASVAAGLWDHAEDAKRLAAVTAGDDFTPDLPDARPYRGTADLIGAGFLYASDRYRAEMG</sequence>
<evidence type="ECO:0000313" key="1">
    <source>
        <dbReference type="EMBL" id="MBL4918079.1"/>
    </source>
</evidence>
<gene>
    <name evidence="1" type="ORF">JL811_12700</name>
</gene>
<name>A0A8K0Y2L2_9RHOB</name>
<dbReference type="EMBL" id="JAESVN010000005">
    <property type="protein sequence ID" value="MBL4918079.1"/>
    <property type="molecule type" value="Genomic_DNA"/>
</dbReference>
<proteinExistence type="predicted"/>
<evidence type="ECO:0000313" key="2">
    <source>
        <dbReference type="Proteomes" id="UP000648908"/>
    </source>
</evidence>
<dbReference type="Proteomes" id="UP000648908">
    <property type="component" value="Unassembled WGS sequence"/>
</dbReference>
<reference evidence="1" key="1">
    <citation type="submission" date="2021-01" db="EMBL/GenBank/DDBJ databases">
        <title>Tabrizicola alba sp. nov. a motile alkaliphilic bacterium isolated from a soda lake.</title>
        <authorList>
            <person name="Szuroczki S."/>
            <person name="Abbaszade G."/>
            <person name="Schumann P."/>
            <person name="Toth E."/>
        </authorList>
    </citation>
    <scope>NUCLEOTIDE SEQUENCE</scope>
    <source>
        <strain evidence="1">DMG-N-6</strain>
    </source>
</reference>
<dbReference type="Gene3D" id="3.90.550.10">
    <property type="entry name" value="Spore Coat Polysaccharide Biosynthesis Protein SpsA, Chain A"/>
    <property type="match status" value="1"/>
</dbReference>
<dbReference type="InterPro" id="IPR029044">
    <property type="entry name" value="Nucleotide-diphossugar_trans"/>
</dbReference>
<dbReference type="RefSeq" id="WP_202689075.1">
    <property type="nucleotide sequence ID" value="NZ_JAESVN010000005.1"/>
</dbReference>